<evidence type="ECO:0000313" key="3">
    <source>
        <dbReference type="Proteomes" id="UP001194273"/>
    </source>
</evidence>
<organism evidence="2 3">
    <name type="scientific">Thermophilibacter gallinarum</name>
    <dbReference type="NCBI Taxonomy" id="2779357"/>
    <lineage>
        <taxon>Bacteria</taxon>
        <taxon>Bacillati</taxon>
        <taxon>Actinomycetota</taxon>
        <taxon>Coriobacteriia</taxon>
        <taxon>Coriobacteriales</taxon>
        <taxon>Atopobiaceae</taxon>
        <taxon>Thermophilibacter</taxon>
    </lineage>
</organism>
<accession>A0ABR9QR05</accession>
<keyword evidence="1" id="KW-1277">Toxin-antitoxin system</keyword>
<comment type="caution">
    <text evidence="2">The sequence shown here is derived from an EMBL/GenBank/DDBJ whole genome shotgun (WGS) entry which is preliminary data.</text>
</comment>
<dbReference type="RefSeq" id="WP_193528945.1">
    <property type="nucleotide sequence ID" value="NZ_JADCJZ010000001.1"/>
</dbReference>
<proteinExistence type="predicted"/>
<reference evidence="2 3" key="1">
    <citation type="submission" date="2020-10" db="EMBL/GenBank/DDBJ databases">
        <title>ChiBAC.</title>
        <authorList>
            <person name="Zenner C."/>
            <person name="Hitch T.C.A."/>
            <person name="Clavel T."/>
        </authorList>
    </citation>
    <scope>NUCLEOTIDE SEQUENCE [LARGE SCALE GENOMIC DNA]</scope>
    <source>
        <strain evidence="2 3">DSM 107455</strain>
    </source>
</reference>
<dbReference type="Pfam" id="PF05016">
    <property type="entry name" value="ParE_toxin"/>
    <property type="match status" value="1"/>
</dbReference>
<dbReference type="Gene3D" id="3.30.2310.20">
    <property type="entry name" value="RelE-like"/>
    <property type="match status" value="1"/>
</dbReference>
<protein>
    <submittedName>
        <fullName evidence="2">Type II toxin-antitoxin system RelE/ParE family toxin</fullName>
    </submittedName>
</protein>
<keyword evidence="3" id="KW-1185">Reference proteome</keyword>
<dbReference type="InterPro" id="IPR035093">
    <property type="entry name" value="RelE/ParE_toxin_dom_sf"/>
</dbReference>
<evidence type="ECO:0000313" key="2">
    <source>
        <dbReference type="EMBL" id="MBE5023506.1"/>
    </source>
</evidence>
<dbReference type="InterPro" id="IPR007712">
    <property type="entry name" value="RelE/ParE_toxin"/>
</dbReference>
<name>A0ABR9QR05_9ACTN</name>
<dbReference type="Proteomes" id="UP001194273">
    <property type="component" value="Unassembled WGS sequence"/>
</dbReference>
<dbReference type="EMBL" id="JADCJZ010000001">
    <property type="protein sequence ID" value="MBE5023506.1"/>
    <property type="molecule type" value="Genomic_DNA"/>
</dbReference>
<sequence length="112" mass="12924">MSVEEPYEVLRAQTAEDQLRDIVLYLRDVSGSSGPALRLLDRFERAMTFLSSFPKLGVVPGSPALAQRGYRMLVVGEYLVFYRVDDELRRIIVVGFFYKSRDYERLLPKDEA</sequence>
<gene>
    <name evidence="2" type="ORF">INF26_01385</name>
</gene>
<evidence type="ECO:0000256" key="1">
    <source>
        <dbReference type="ARBA" id="ARBA00022649"/>
    </source>
</evidence>